<name>A0ABV6VHF5_9ACTN</name>
<evidence type="ECO:0000313" key="5">
    <source>
        <dbReference type="Proteomes" id="UP001592582"/>
    </source>
</evidence>
<dbReference type="GO" id="GO:0032259">
    <property type="term" value="P:methylation"/>
    <property type="evidence" value="ECO:0007669"/>
    <property type="project" value="UniProtKB-KW"/>
</dbReference>
<keyword evidence="5" id="KW-1185">Reference proteome</keyword>
<keyword evidence="2 4" id="KW-0808">Transferase</keyword>
<reference evidence="4 5" key="1">
    <citation type="submission" date="2024-09" db="EMBL/GenBank/DDBJ databases">
        <authorList>
            <person name="Lee S.D."/>
        </authorList>
    </citation>
    <scope>NUCLEOTIDE SEQUENCE [LARGE SCALE GENOMIC DNA]</scope>
    <source>
        <strain evidence="4 5">N1-1</strain>
    </source>
</reference>
<keyword evidence="1 4" id="KW-0489">Methyltransferase</keyword>
<dbReference type="SUPFAM" id="SSF53335">
    <property type="entry name" value="S-adenosyl-L-methionine-dependent methyltransferases"/>
    <property type="match status" value="1"/>
</dbReference>
<protein>
    <submittedName>
        <fullName evidence="4">Class I SAM-dependent methyltransferase</fullName>
        <ecNumber evidence="4">2.1.1.-</ecNumber>
    </submittedName>
</protein>
<dbReference type="Gene3D" id="3.40.50.150">
    <property type="entry name" value="Vaccinia Virus protein VP39"/>
    <property type="match status" value="1"/>
</dbReference>
<dbReference type="PANTHER" id="PTHR43861:SF1">
    <property type="entry name" value="TRANS-ACONITATE 2-METHYLTRANSFERASE"/>
    <property type="match status" value="1"/>
</dbReference>
<gene>
    <name evidence="4" type="ORF">ACEZDG_28350</name>
</gene>
<evidence type="ECO:0000259" key="3">
    <source>
        <dbReference type="Pfam" id="PF13649"/>
    </source>
</evidence>
<dbReference type="Pfam" id="PF13649">
    <property type="entry name" value="Methyltransf_25"/>
    <property type="match status" value="1"/>
</dbReference>
<feature type="domain" description="Methyltransferase" evidence="3">
    <location>
        <begin position="51"/>
        <end position="146"/>
    </location>
</feature>
<dbReference type="InterPro" id="IPR041698">
    <property type="entry name" value="Methyltransf_25"/>
</dbReference>
<organism evidence="4 5">
    <name type="scientific">Streptacidiphilus alkalitolerans</name>
    <dbReference type="NCBI Taxonomy" id="3342712"/>
    <lineage>
        <taxon>Bacteria</taxon>
        <taxon>Bacillati</taxon>
        <taxon>Actinomycetota</taxon>
        <taxon>Actinomycetes</taxon>
        <taxon>Kitasatosporales</taxon>
        <taxon>Streptomycetaceae</taxon>
        <taxon>Streptacidiphilus</taxon>
    </lineage>
</organism>
<dbReference type="EC" id="2.1.1.-" evidence="4"/>
<sequence>MGQIVNTEQAQAWNGYEGIQWARSQSRWDAVNEGFNAPLLGAAAIGADATVLDVGCGAGRTTRLAARQAVHGRVLGLDLSLPMLERARATTRQEGIRNVAFEHGDAQVHPLAPGAFDTVISRFGVMFFADPVAAFGNLARALRPGGRMAFICGADAERNQWIEVLAVLRPFLPANDFGAPGSAGMFSLADPGRIHDVLSAAGLAAVSVERVEAEGTWGQDADDAAAFMLDTGPGHHLAATLEPATLDRARRALTEALHDHEVPQQEGGHTVRLRGTGWLVTADRPG</sequence>
<dbReference type="InterPro" id="IPR029063">
    <property type="entry name" value="SAM-dependent_MTases_sf"/>
</dbReference>
<dbReference type="Proteomes" id="UP001592582">
    <property type="component" value="Unassembled WGS sequence"/>
</dbReference>
<dbReference type="PANTHER" id="PTHR43861">
    <property type="entry name" value="TRANS-ACONITATE 2-METHYLTRANSFERASE-RELATED"/>
    <property type="match status" value="1"/>
</dbReference>
<accession>A0ABV6VHF5</accession>
<dbReference type="RefSeq" id="WP_380514617.1">
    <property type="nucleotide sequence ID" value="NZ_JBHEZX010000015.1"/>
</dbReference>
<dbReference type="EMBL" id="JBHEZX010000015">
    <property type="protein sequence ID" value="MFC1413185.1"/>
    <property type="molecule type" value="Genomic_DNA"/>
</dbReference>
<dbReference type="CDD" id="cd02440">
    <property type="entry name" value="AdoMet_MTases"/>
    <property type="match status" value="1"/>
</dbReference>
<comment type="caution">
    <text evidence="4">The sequence shown here is derived from an EMBL/GenBank/DDBJ whole genome shotgun (WGS) entry which is preliminary data.</text>
</comment>
<evidence type="ECO:0000256" key="1">
    <source>
        <dbReference type="ARBA" id="ARBA00022603"/>
    </source>
</evidence>
<evidence type="ECO:0000313" key="4">
    <source>
        <dbReference type="EMBL" id="MFC1413185.1"/>
    </source>
</evidence>
<proteinExistence type="predicted"/>
<evidence type="ECO:0000256" key="2">
    <source>
        <dbReference type="ARBA" id="ARBA00022679"/>
    </source>
</evidence>
<dbReference type="GO" id="GO:0008168">
    <property type="term" value="F:methyltransferase activity"/>
    <property type="evidence" value="ECO:0007669"/>
    <property type="project" value="UniProtKB-KW"/>
</dbReference>